<feature type="compositionally biased region" description="Low complexity" evidence="1">
    <location>
        <begin position="216"/>
        <end position="238"/>
    </location>
</feature>
<keyword evidence="3" id="KW-1185">Reference proteome</keyword>
<feature type="compositionally biased region" description="Polar residues" evidence="1">
    <location>
        <begin position="71"/>
        <end position="96"/>
    </location>
</feature>
<feature type="compositionally biased region" description="Basic and acidic residues" evidence="1">
    <location>
        <begin position="327"/>
        <end position="346"/>
    </location>
</feature>
<feature type="compositionally biased region" description="Basic and acidic residues" evidence="1">
    <location>
        <begin position="265"/>
        <end position="280"/>
    </location>
</feature>
<dbReference type="Proteomes" id="UP000076874">
    <property type="component" value="Unassembled WGS sequence"/>
</dbReference>
<gene>
    <name evidence="2" type="ORF">SPI_02722</name>
</gene>
<sequence length="382" mass="37115">METIEHMATSAANAVWPGRESKDQPNATNRSNNFDNNNNNTRSSTNPKEEPLSGVTGDTARGEPYDAGNLGEQQAANVQAKSGSNVNTAADSTYGTNPPGGPGGGGVNAAAVRGFKVSSAGGEPSSDVHSPDPRPVDQVAREHGGEAGKAPSGKGSLGGDDARGASGSDIAGGASLGGGAGSSSNRSSEYPLGGQNSSEKAARTTKSAGGGGGLGSVDSTGGSGSNLNVGSGSDDAGPADGGLGGGGSGASGGGLGAGGGGGDDQPQKESQGEGTGEKYVRSTGLRADGGDFDAANPGAGREADRLLEEKGIGRETVSDGGGGGMTHTDDNAGGHNGDHTGDRTGDRTGNNAGNHENESHAGKKSLGEKLKSKIHHKPTTSS</sequence>
<dbReference type="OrthoDB" id="5388207at2759"/>
<reference evidence="2 3" key="1">
    <citation type="journal article" date="2016" name="Genome Biol. Evol.">
        <title>Divergent and convergent evolution of fungal pathogenicity.</title>
        <authorList>
            <person name="Shang Y."/>
            <person name="Xiao G."/>
            <person name="Zheng P."/>
            <person name="Cen K."/>
            <person name="Zhan S."/>
            <person name="Wang C."/>
        </authorList>
    </citation>
    <scope>NUCLEOTIDE SEQUENCE [LARGE SCALE GENOMIC DNA]</scope>
    <source>
        <strain evidence="2 3">RCEF 264</strain>
    </source>
</reference>
<comment type="caution">
    <text evidence="2">The sequence shown here is derived from an EMBL/GenBank/DDBJ whole genome shotgun (WGS) entry which is preliminary data.</text>
</comment>
<feature type="region of interest" description="Disordered" evidence="1">
    <location>
        <begin position="1"/>
        <end position="382"/>
    </location>
</feature>
<feature type="compositionally biased region" description="Basic and acidic residues" evidence="1">
    <location>
        <begin position="355"/>
        <end position="371"/>
    </location>
</feature>
<dbReference type="EMBL" id="AZHD01000003">
    <property type="protein sequence ID" value="OAA65935.1"/>
    <property type="molecule type" value="Genomic_DNA"/>
</dbReference>
<feature type="compositionally biased region" description="Gly residues" evidence="1">
    <location>
        <begin position="239"/>
        <end position="263"/>
    </location>
</feature>
<evidence type="ECO:0000313" key="2">
    <source>
        <dbReference type="EMBL" id="OAA65935.1"/>
    </source>
</evidence>
<proteinExistence type="predicted"/>
<organism evidence="2 3">
    <name type="scientific">Niveomyces insectorum RCEF 264</name>
    <dbReference type="NCBI Taxonomy" id="1081102"/>
    <lineage>
        <taxon>Eukaryota</taxon>
        <taxon>Fungi</taxon>
        <taxon>Dikarya</taxon>
        <taxon>Ascomycota</taxon>
        <taxon>Pezizomycotina</taxon>
        <taxon>Sordariomycetes</taxon>
        <taxon>Hypocreomycetidae</taxon>
        <taxon>Hypocreales</taxon>
        <taxon>Cordycipitaceae</taxon>
        <taxon>Niveomyces</taxon>
    </lineage>
</organism>
<evidence type="ECO:0000313" key="3">
    <source>
        <dbReference type="Proteomes" id="UP000076874"/>
    </source>
</evidence>
<dbReference type="AlphaFoldDB" id="A0A167Y798"/>
<protein>
    <recommendedName>
        <fullName evidence="4">Glycine-rich cell wall structural protein 1</fullName>
    </recommendedName>
</protein>
<feature type="compositionally biased region" description="Basic and acidic residues" evidence="1">
    <location>
        <begin position="301"/>
        <end position="317"/>
    </location>
</feature>
<accession>A0A167Y798</accession>
<dbReference type="STRING" id="1081102.A0A167Y798"/>
<name>A0A167Y798_9HYPO</name>
<evidence type="ECO:0008006" key="4">
    <source>
        <dbReference type="Google" id="ProtNLM"/>
    </source>
</evidence>
<feature type="compositionally biased region" description="Basic residues" evidence="1">
    <location>
        <begin position="372"/>
        <end position="382"/>
    </location>
</feature>
<feature type="compositionally biased region" description="Low complexity" evidence="1">
    <location>
        <begin position="164"/>
        <end position="173"/>
    </location>
</feature>
<evidence type="ECO:0000256" key="1">
    <source>
        <dbReference type="SAM" id="MobiDB-lite"/>
    </source>
</evidence>
<feature type="compositionally biased region" description="Basic and acidic residues" evidence="1">
    <location>
        <begin position="129"/>
        <end position="146"/>
    </location>
</feature>
<feature type="compositionally biased region" description="Low complexity" evidence="1">
    <location>
        <begin position="26"/>
        <end position="46"/>
    </location>
</feature>